<keyword evidence="5" id="KW-0809">Transit peptide</keyword>
<evidence type="ECO:0000256" key="3">
    <source>
        <dbReference type="ARBA" id="ARBA00009322"/>
    </source>
</evidence>
<dbReference type="InterPro" id="IPR036259">
    <property type="entry name" value="MFS_trans_sf"/>
</dbReference>
<evidence type="ECO:0000256" key="6">
    <source>
        <dbReference type="ARBA" id="ARBA00023128"/>
    </source>
</evidence>
<keyword evidence="9" id="KW-0812">Transmembrane</keyword>
<dbReference type="Gene3D" id="3.60.160.10">
    <property type="entry name" value="Mitochondrial biogenesis AIM24"/>
    <property type="match status" value="1"/>
</dbReference>
<sequence>MALAQPWRSAARTLSWTRVVPPRARQGALLRRGWQTRCVQIRAAPAEEPATVNGDHLPISSTPSSAESADARFDVIGAPYSLLSVSLSASQNLYTRRGTLVGLSGKADNVVSTLSVLEPFRRAVVGVPFLYQKVSSASPVTALVSVRSPNTSFAVVHLNGSVDWMVAQKRALLAWTGRSLSIRPTINTSLSLAHWGSSEVTGRGLLALVGNGQLYSVELKAGEQYIVHPSNVVAYTMSTNPPRPYRFKSTTLRFQVPGLKSLPAFIQNSKFIQNMSESSTWKSTMRIMHTIRTWSRKTIWGDRLFLQFDGPSTILLQTRGPRINEVLTSHEVNEIASAPRGLTIGPAKPTEGKHQPADVYVKAAEEAVNAGPGPHRTVDELTNELKGTEQSIATLTKEGKVIIEKPNEAIPASDVVEDDTKEPFQLPVSASDTSEDVEANSSEEQCDTQCTTPGEKGGENSNSNAGHASEKSSAIVQDQPGSTPEGPPDGGTAAWMTVVGGFCSMFVSFGWTNCMGIFIDYYQTHQLSDMSTSSITWVTSLMTFMMFFGGPFVGILFDNFGPRYIILAGTILHVLGIMMTSISTEYYQFLLAQGICSPIGTSALFHASINSISTWFRRRRALALGIATAGASLGGVILPIMLTRLFHLLNFGWAMRICGFLILFLLVITNFTMTSRLVHTRKQYHFRDFVRPLRELPFILTTAGTFCFFWGMFLPFSFIPSQAQRHGMSNTMASYLIPVLNAASIPGRIIPPYLADVFGRFNLMILTTLASGILVLALWLPSTGNAPAIVFSALYGFTSGTVVSLAPALVAQISEIREIGVRSGTYFCIVSFAALTGTPIAGALLPDPLGGSYTKLFIFCAVVMFSGAGFYCAAKGRIGGWRGWWGMRV</sequence>
<feature type="transmembrane region" description="Helical" evidence="9">
    <location>
        <begin position="761"/>
        <end position="780"/>
    </location>
</feature>
<feature type="transmembrane region" description="Helical" evidence="9">
    <location>
        <begin position="696"/>
        <end position="720"/>
    </location>
</feature>
<keyword evidence="12" id="KW-1185">Reference proteome</keyword>
<feature type="transmembrane region" description="Helical" evidence="9">
    <location>
        <begin position="589"/>
        <end position="609"/>
    </location>
</feature>
<dbReference type="InterPro" id="IPR020846">
    <property type="entry name" value="MFS_dom"/>
</dbReference>
<feature type="transmembrane region" description="Helical" evidence="9">
    <location>
        <begin position="621"/>
        <end position="641"/>
    </location>
</feature>
<feature type="transmembrane region" description="Helical" evidence="9">
    <location>
        <begin position="823"/>
        <end position="844"/>
    </location>
</feature>
<dbReference type="AlphaFoldDB" id="A0A401KUS8"/>
<evidence type="ECO:0000256" key="4">
    <source>
        <dbReference type="ARBA" id="ARBA00013287"/>
    </source>
</evidence>
<evidence type="ECO:0000256" key="7">
    <source>
        <dbReference type="RuleBase" id="RU363045"/>
    </source>
</evidence>
<evidence type="ECO:0000256" key="5">
    <source>
        <dbReference type="ARBA" id="ARBA00022946"/>
    </source>
</evidence>
<dbReference type="CDD" id="cd17352">
    <property type="entry name" value="MFS_MCT_SLC16"/>
    <property type="match status" value="1"/>
</dbReference>
<evidence type="ECO:0000313" key="11">
    <source>
        <dbReference type="EMBL" id="GCB23083.1"/>
    </source>
</evidence>
<dbReference type="GO" id="GO:0007007">
    <property type="term" value="P:inner mitochondrial membrane organization"/>
    <property type="evidence" value="ECO:0007669"/>
    <property type="project" value="TreeGrafter"/>
</dbReference>
<feature type="compositionally biased region" description="Polar residues" evidence="8">
    <location>
        <begin position="459"/>
        <end position="482"/>
    </location>
</feature>
<feature type="transmembrane region" description="Helical" evidence="9">
    <location>
        <begin position="535"/>
        <end position="557"/>
    </location>
</feature>
<feature type="transmembrane region" description="Helical" evidence="9">
    <location>
        <begin position="564"/>
        <end position="583"/>
    </location>
</feature>
<feature type="transmembrane region" description="Helical" evidence="9">
    <location>
        <begin position="786"/>
        <end position="811"/>
    </location>
</feature>
<dbReference type="GO" id="GO:0022857">
    <property type="term" value="F:transmembrane transporter activity"/>
    <property type="evidence" value="ECO:0007669"/>
    <property type="project" value="InterPro"/>
</dbReference>
<feature type="compositionally biased region" description="Polar residues" evidence="8">
    <location>
        <begin position="439"/>
        <end position="452"/>
    </location>
</feature>
<dbReference type="PROSITE" id="PS50850">
    <property type="entry name" value="MFS"/>
    <property type="match status" value="1"/>
</dbReference>
<dbReference type="PANTHER" id="PTHR36959:SF2">
    <property type="entry name" value="ALTERED INHERITANCE OF MITOCHONDRIA PROTEIN 24, MITOCHONDRIAL"/>
    <property type="match status" value="1"/>
</dbReference>
<keyword evidence="9" id="KW-0472">Membrane</keyword>
<organism evidence="11 12">
    <name type="scientific">Aspergillus awamori</name>
    <name type="common">Black koji mold</name>
    <dbReference type="NCBI Taxonomy" id="105351"/>
    <lineage>
        <taxon>Eukaryota</taxon>
        <taxon>Fungi</taxon>
        <taxon>Dikarya</taxon>
        <taxon>Ascomycota</taxon>
        <taxon>Pezizomycotina</taxon>
        <taxon>Eurotiomycetes</taxon>
        <taxon>Eurotiomycetidae</taxon>
        <taxon>Eurotiales</taxon>
        <taxon>Aspergillaceae</taxon>
        <taxon>Aspergillus</taxon>
    </lineage>
</organism>
<dbReference type="EMBL" id="BDHI01000014">
    <property type="protein sequence ID" value="GCB23083.1"/>
    <property type="molecule type" value="Genomic_DNA"/>
</dbReference>
<evidence type="ECO:0000259" key="10">
    <source>
        <dbReference type="PROSITE" id="PS50850"/>
    </source>
</evidence>
<dbReference type="Pfam" id="PF01987">
    <property type="entry name" value="AIM24"/>
    <property type="match status" value="1"/>
</dbReference>
<name>A0A401KUS8_ASPAW</name>
<feature type="region of interest" description="Disordered" evidence="8">
    <location>
        <begin position="411"/>
        <end position="491"/>
    </location>
</feature>
<gene>
    <name evidence="11" type="ORF">AAWM_05968</name>
</gene>
<dbReference type="InterPro" id="IPR002838">
    <property type="entry name" value="AIM24"/>
</dbReference>
<evidence type="ECO:0000256" key="1">
    <source>
        <dbReference type="ARBA" id="ARBA00004141"/>
    </source>
</evidence>
<feature type="transmembrane region" description="Helical" evidence="9">
    <location>
        <begin position="653"/>
        <end position="675"/>
    </location>
</feature>
<feature type="transmembrane region" description="Helical" evidence="9">
    <location>
        <begin position="856"/>
        <end position="874"/>
    </location>
</feature>
<evidence type="ECO:0000256" key="2">
    <source>
        <dbReference type="ARBA" id="ARBA00004173"/>
    </source>
</evidence>
<evidence type="ECO:0000313" key="12">
    <source>
        <dbReference type="Proteomes" id="UP000286921"/>
    </source>
</evidence>
<evidence type="ECO:0000256" key="8">
    <source>
        <dbReference type="SAM" id="MobiDB-lite"/>
    </source>
</evidence>
<dbReference type="InterPro" id="IPR036983">
    <property type="entry name" value="AIM24_sf"/>
</dbReference>
<dbReference type="InterPro" id="IPR016031">
    <property type="entry name" value="Trp_RNA-bd_attenuator-like_dom"/>
</dbReference>
<comment type="similarity">
    <text evidence="3 7">Belongs to the AIM24 family.</text>
</comment>
<dbReference type="Pfam" id="PF07690">
    <property type="entry name" value="MFS_1"/>
    <property type="match status" value="1"/>
</dbReference>
<keyword evidence="6 7" id="KW-0496">Mitochondrion</keyword>
<feature type="domain" description="Major facilitator superfamily (MFS) profile" evidence="10">
    <location>
        <begin position="493"/>
        <end position="879"/>
    </location>
</feature>
<proteinExistence type="inferred from homology"/>
<dbReference type="Gene3D" id="1.20.1250.20">
    <property type="entry name" value="MFS general substrate transporter like domains"/>
    <property type="match status" value="1"/>
</dbReference>
<feature type="transmembrane region" description="Helical" evidence="9">
    <location>
        <begin position="732"/>
        <end position="749"/>
    </location>
</feature>
<dbReference type="GO" id="GO:0005743">
    <property type="term" value="C:mitochondrial inner membrane"/>
    <property type="evidence" value="ECO:0007669"/>
    <property type="project" value="TreeGrafter"/>
</dbReference>
<dbReference type="InterPro" id="IPR011701">
    <property type="entry name" value="MFS"/>
</dbReference>
<comment type="caution">
    <text evidence="11">The sequence shown here is derived from an EMBL/GenBank/DDBJ whole genome shotgun (WGS) entry which is preliminary data.</text>
</comment>
<dbReference type="SUPFAM" id="SSF51219">
    <property type="entry name" value="TRAP-like"/>
    <property type="match status" value="1"/>
</dbReference>
<accession>A0A401KUS8</accession>
<dbReference type="SUPFAM" id="SSF103473">
    <property type="entry name" value="MFS general substrate transporter"/>
    <property type="match status" value="1"/>
</dbReference>
<reference evidence="11 12" key="1">
    <citation type="submission" date="2016-09" db="EMBL/GenBank/DDBJ databases">
        <title>Aspergillus awamori IFM 58123T.</title>
        <authorList>
            <person name="Kusuya Y."/>
            <person name="Shimizu M."/>
            <person name="Takahashi H."/>
            <person name="Yaguchi T."/>
        </authorList>
    </citation>
    <scope>NUCLEOTIDE SEQUENCE [LARGE SCALE GENOMIC DNA]</scope>
    <source>
        <strain evidence="11 12">IFM 58123</strain>
    </source>
</reference>
<keyword evidence="9" id="KW-1133">Transmembrane helix</keyword>
<evidence type="ECO:0000256" key="9">
    <source>
        <dbReference type="SAM" id="Phobius"/>
    </source>
</evidence>
<dbReference type="FunFam" id="3.60.160.10:FF:000001">
    <property type="entry name" value="Altered inheritance of mitochondria protein 24, mitochondrial"/>
    <property type="match status" value="1"/>
</dbReference>
<dbReference type="PANTHER" id="PTHR36959">
    <property type="entry name" value="ALTERED INHERITANCE OF MITOCHONDRIA PROTEIN 24, MITOCHONDRIAL"/>
    <property type="match status" value="1"/>
</dbReference>
<dbReference type="Proteomes" id="UP000286921">
    <property type="component" value="Unassembled WGS sequence"/>
</dbReference>
<protein>
    <recommendedName>
        <fullName evidence="4 7">Altered inheritance of mitochondria protein 24, mitochondrial</fullName>
    </recommendedName>
</protein>
<comment type="subcellular location">
    <subcellularLocation>
        <location evidence="1">Membrane</location>
        <topology evidence="1">Multi-pass membrane protein</topology>
    </subcellularLocation>
    <subcellularLocation>
        <location evidence="2 7">Mitochondrion</location>
    </subcellularLocation>
</comment>